<sequence>MAKTAYVTARVEKKLKTDAEKVLKSVGVKASDALTMFYKQVVIQQGLPFDVCTRSHVPNAETRRALREARDPKKI</sequence>
<dbReference type="InterPro" id="IPR013321">
    <property type="entry name" value="Arc_rbn_hlx_hlx"/>
</dbReference>
<dbReference type="AlphaFoldDB" id="A0A1F6D877"/>
<evidence type="ECO:0000256" key="2">
    <source>
        <dbReference type="ARBA" id="ARBA00022649"/>
    </source>
</evidence>
<dbReference type="InterPro" id="IPR026262">
    <property type="entry name" value="DinJ"/>
</dbReference>
<dbReference type="EMBL" id="MFLA01000047">
    <property type="protein sequence ID" value="OGG57638.1"/>
    <property type="molecule type" value="Genomic_DNA"/>
</dbReference>
<accession>A0A1F6D877</accession>
<dbReference type="GO" id="GO:0000987">
    <property type="term" value="F:cis-regulatory region sequence-specific DNA binding"/>
    <property type="evidence" value="ECO:0007669"/>
    <property type="project" value="InterPro"/>
</dbReference>
<evidence type="ECO:0000256" key="1">
    <source>
        <dbReference type="ARBA" id="ARBA00010562"/>
    </source>
</evidence>
<dbReference type="PIRSF" id="PIRSF003108">
    <property type="entry name" value="DinJ"/>
    <property type="match status" value="1"/>
</dbReference>
<dbReference type="Gene3D" id="1.10.1220.10">
    <property type="entry name" value="Met repressor-like"/>
    <property type="match status" value="1"/>
</dbReference>
<dbReference type="GO" id="GO:0006351">
    <property type="term" value="P:DNA-templated transcription"/>
    <property type="evidence" value="ECO:0007669"/>
    <property type="project" value="TreeGrafter"/>
</dbReference>
<dbReference type="GO" id="GO:0044010">
    <property type="term" value="P:single-species biofilm formation"/>
    <property type="evidence" value="ECO:0007669"/>
    <property type="project" value="InterPro"/>
</dbReference>
<comment type="similarity">
    <text evidence="1">Belongs to the RelB/DinJ antitoxin family.</text>
</comment>
<proteinExistence type="inferred from homology"/>
<dbReference type="GO" id="GO:0015643">
    <property type="term" value="F:toxic substance binding"/>
    <property type="evidence" value="ECO:0007669"/>
    <property type="project" value="InterPro"/>
</dbReference>
<name>A0A1F6D877_9BACT</name>
<protein>
    <recommendedName>
        <fullName evidence="5">Damage-inducible protein J</fullName>
    </recommendedName>
</protein>
<dbReference type="PANTHER" id="PTHR38781:SF1">
    <property type="entry name" value="ANTITOXIN DINJ-RELATED"/>
    <property type="match status" value="1"/>
</dbReference>
<evidence type="ECO:0008006" key="5">
    <source>
        <dbReference type="Google" id="ProtNLM"/>
    </source>
</evidence>
<organism evidence="3 4">
    <name type="scientific">Candidatus Kaiserbacteria bacterium RIFCSPHIGHO2_01_FULL_56_24</name>
    <dbReference type="NCBI Taxonomy" id="1798487"/>
    <lineage>
        <taxon>Bacteria</taxon>
        <taxon>Candidatus Kaiseribacteriota</taxon>
    </lineage>
</organism>
<dbReference type="GO" id="GO:0006355">
    <property type="term" value="P:regulation of DNA-templated transcription"/>
    <property type="evidence" value="ECO:0007669"/>
    <property type="project" value="InterPro"/>
</dbReference>
<gene>
    <name evidence="3" type="ORF">A2765_05865</name>
</gene>
<dbReference type="NCBIfam" id="TIGR02384">
    <property type="entry name" value="RelB_DinJ"/>
    <property type="match status" value="1"/>
</dbReference>
<dbReference type="InterPro" id="IPR007337">
    <property type="entry name" value="RelB/DinJ"/>
</dbReference>
<evidence type="ECO:0000313" key="4">
    <source>
        <dbReference type="Proteomes" id="UP000176377"/>
    </source>
</evidence>
<reference evidence="3 4" key="1">
    <citation type="journal article" date="2016" name="Nat. Commun.">
        <title>Thousands of microbial genomes shed light on interconnected biogeochemical processes in an aquifer system.</title>
        <authorList>
            <person name="Anantharaman K."/>
            <person name="Brown C.T."/>
            <person name="Hug L.A."/>
            <person name="Sharon I."/>
            <person name="Castelle C.J."/>
            <person name="Probst A.J."/>
            <person name="Thomas B.C."/>
            <person name="Singh A."/>
            <person name="Wilkins M.J."/>
            <person name="Karaoz U."/>
            <person name="Brodie E.L."/>
            <person name="Williams K.H."/>
            <person name="Hubbard S.S."/>
            <person name="Banfield J.F."/>
        </authorList>
    </citation>
    <scope>NUCLEOTIDE SEQUENCE [LARGE SCALE GENOMIC DNA]</scope>
</reference>
<dbReference type="Pfam" id="PF04221">
    <property type="entry name" value="RelB"/>
    <property type="match status" value="1"/>
</dbReference>
<keyword evidence="2" id="KW-1277">Toxin-antitoxin system</keyword>
<dbReference type="PANTHER" id="PTHR38781">
    <property type="entry name" value="ANTITOXIN DINJ-RELATED"/>
    <property type="match status" value="1"/>
</dbReference>
<feature type="non-terminal residue" evidence="3">
    <location>
        <position position="75"/>
    </location>
</feature>
<evidence type="ECO:0000313" key="3">
    <source>
        <dbReference type="EMBL" id="OGG57638.1"/>
    </source>
</evidence>
<comment type="caution">
    <text evidence="3">The sequence shown here is derived from an EMBL/GenBank/DDBJ whole genome shotgun (WGS) entry which is preliminary data.</text>
</comment>
<dbReference type="Proteomes" id="UP000176377">
    <property type="component" value="Unassembled WGS sequence"/>
</dbReference>